<evidence type="ECO:0008006" key="5">
    <source>
        <dbReference type="Google" id="ProtNLM"/>
    </source>
</evidence>
<feature type="compositionally biased region" description="Low complexity" evidence="1">
    <location>
        <begin position="87"/>
        <end position="121"/>
    </location>
</feature>
<dbReference type="Proteomes" id="UP000006250">
    <property type="component" value="Unassembled WGS sequence"/>
</dbReference>
<evidence type="ECO:0000313" key="3">
    <source>
        <dbReference type="EMBL" id="EFL51212.1"/>
    </source>
</evidence>
<sequence length="285" mass="29937">MPRIRPAFVLLLILALTACAPKPQTRHDAGKGKSTAKAAAPDSPSQPGHRVVLGEPLPPGAPITSAPAPQPPVAVPPAVQTPPPAPLAQAPLAPSPVAQAPVQQAASAQQPAAPAPAATPQGVPMFGEASPQTPGMAVPTGFGGLAWGVSVKSNPGLAVYEVDKGVDVVTCIWPQGPKDIAGAPIRDAFYEFFKDRFYHVWIDFDGMAAYKTALAGLTRDFGPPTAEKPDQYYHSWTIGDVNIYCVFHPAENAGDVSFFYQPLYEPMMAAKKAAAAKHTPRSRKK</sequence>
<name>E1JWB5_SOLFR</name>
<feature type="compositionally biased region" description="Pro residues" evidence="1">
    <location>
        <begin position="68"/>
        <end position="86"/>
    </location>
</feature>
<evidence type="ECO:0000313" key="4">
    <source>
        <dbReference type="Proteomes" id="UP000006250"/>
    </source>
</evidence>
<feature type="chain" id="PRO_5003148197" description="Lipoprotein" evidence="2">
    <location>
        <begin position="21"/>
        <end position="285"/>
    </location>
</feature>
<reference evidence="3 4" key="1">
    <citation type="submission" date="2010-08" db="EMBL/GenBank/DDBJ databases">
        <title>The draft genome of Desulfovibrio fructosovorans JJ.</title>
        <authorList>
            <consortium name="US DOE Joint Genome Institute (JGI-PGF)"/>
            <person name="Lucas S."/>
            <person name="Copeland A."/>
            <person name="Lapidus A."/>
            <person name="Cheng J.-F."/>
            <person name="Bruce D."/>
            <person name="Goodwin L."/>
            <person name="Pitluck S."/>
            <person name="Land M.L."/>
            <person name="Hauser L."/>
            <person name="Chang Y.-J."/>
            <person name="Jeffries C."/>
            <person name="Wall J.D."/>
            <person name="Stahl D.A."/>
            <person name="Arkin A.P."/>
            <person name="Dehal P."/>
            <person name="Stolyar S.M."/>
            <person name="Hazen T.C."/>
            <person name="Woyke T.J."/>
        </authorList>
    </citation>
    <scope>NUCLEOTIDE SEQUENCE [LARGE SCALE GENOMIC DNA]</scope>
    <source>
        <strain evidence="3 4">JJ</strain>
    </source>
</reference>
<dbReference type="eggNOG" id="ENOG50318P1">
    <property type="taxonomic scope" value="Bacteria"/>
</dbReference>
<feature type="signal peptide" evidence="2">
    <location>
        <begin position="1"/>
        <end position="20"/>
    </location>
</feature>
<accession>E1JWB5</accession>
<feature type="region of interest" description="Disordered" evidence="1">
    <location>
        <begin position="22"/>
        <end position="134"/>
    </location>
</feature>
<proteinExistence type="predicted"/>
<organism evidence="3 4">
    <name type="scientific">Solidesulfovibrio fructosivorans JJ]</name>
    <dbReference type="NCBI Taxonomy" id="596151"/>
    <lineage>
        <taxon>Bacteria</taxon>
        <taxon>Pseudomonadati</taxon>
        <taxon>Thermodesulfobacteriota</taxon>
        <taxon>Desulfovibrionia</taxon>
        <taxon>Desulfovibrionales</taxon>
        <taxon>Desulfovibrionaceae</taxon>
        <taxon>Solidesulfovibrio</taxon>
    </lineage>
</organism>
<evidence type="ECO:0000256" key="2">
    <source>
        <dbReference type="SAM" id="SignalP"/>
    </source>
</evidence>
<gene>
    <name evidence="3" type="ORF">DesfrDRAFT_1914</name>
</gene>
<dbReference type="EMBL" id="AECZ01000011">
    <property type="protein sequence ID" value="EFL51212.1"/>
    <property type="molecule type" value="Genomic_DNA"/>
</dbReference>
<dbReference type="PROSITE" id="PS51257">
    <property type="entry name" value="PROKAR_LIPOPROTEIN"/>
    <property type="match status" value="1"/>
</dbReference>
<dbReference type="AlphaFoldDB" id="E1JWB5"/>
<dbReference type="RefSeq" id="WP_005993323.1">
    <property type="nucleotide sequence ID" value="NZ_AECZ01000011.1"/>
</dbReference>
<keyword evidence="2" id="KW-0732">Signal</keyword>
<evidence type="ECO:0000256" key="1">
    <source>
        <dbReference type="SAM" id="MobiDB-lite"/>
    </source>
</evidence>
<comment type="caution">
    <text evidence="3">The sequence shown here is derived from an EMBL/GenBank/DDBJ whole genome shotgun (WGS) entry which is preliminary data.</text>
</comment>
<dbReference type="OrthoDB" id="5457571at2"/>
<protein>
    <recommendedName>
        <fullName evidence="5">Lipoprotein</fullName>
    </recommendedName>
</protein>
<dbReference type="STRING" id="596151.DesfrDRAFT_1914"/>
<keyword evidence="4" id="KW-1185">Reference proteome</keyword>